<dbReference type="Proteomes" id="UP000054978">
    <property type="component" value="Unassembled WGS sequence"/>
</dbReference>
<evidence type="ECO:0000313" key="1">
    <source>
        <dbReference type="EMBL" id="SAL01969.1"/>
    </source>
</evidence>
<accession>A0A158E542</accession>
<dbReference type="AlphaFoldDB" id="A0A158E542"/>
<name>A0A158E542_9BURK</name>
<keyword evidence="2" id="KW-1185">Reference proteome</keyword>
<organism evidence="1 2">
    <name type="scientific">Caballeronia ptereochthonis</name>
    <dbReference type="NCBI Taxonomy" id="1777144"/>
    <lineage>
        <taxon>Bacteria</taxon>
        <taxon>Pseudomonadati</taxon>
        <taxon>Pseudomonadota</taxon>
        <taxon>Betaproteobacteria</taxon>
        <taxon>Burkholderiales</taxon>
        <taxon>Burkholderiaceae</taxon>
        <taxon>Caballeronia</taxon>
    </lineage>
</organism>
<comment type="caution">
    <text evidence="1">The sequence shown here is derived from an EMBL/GenBank/DDBJ whole genome shotgun (WGS) entry which is preliminary data.</text>
</comment>
<dbReference type="EMBL" id="FCOB02000049">
    <property type="protein sequence ID" value="SAL01969.1"/>
    <property type="molecule type" value="Genomic_DNA"/>
</dbReference>
<gene>
    <name evidence="1" type="ORF">AWB83_06512</name>
</gene>
<sequence>MAGDWIKMRTALADDPAVIAMAMLWAVTSSRLSGDSITFGAGPMLSHATVTLEA</sequence>
<evidence type="ECO:0000313" key="2">
    <source>
        <dbReference type="Proteomes" id="UP000054978"/>
    </source>
</evidence>
<proteinExistence type="predicted"/>
<reference evidence="1" key="1">
    <citation type="submission" date="2016-01" db="EMBL/GenBank/DDBJ databases">
        <authorList>
            <person name="Peeters C."/>
        </authorList>
    </citation>
    <scope>NUCLEOTIDE SEQUENCE [LARGE SCALE GENOMIC DNA]</scope>
    <source>
        <strain evidence="1">LMG 29326</strain>
    </source>
</reference>
<protein>
    <submittedName>
        <fullName evidence="1">Uncharacterized protein</fullName>
    </submittedName>
</protein>